<organism evidence="6 7">
    <name type="scientific">Chara braunii</name>
    <name type="common">Braun's stonewort</name>
    <dbReference type="NCBI Taxonomy" id="69332"/>
    <lineage>
        <taxon>Eukaryota</taxon>
        <taxon>Viridiplantae</taxon>
        <taxon>Streptophyta</taxon>
        <taxon>Charophyceae</taxon>
        <taxon>Charales</taxon>
        <taxon>Characeae</taxon>
        <taxon>Chara</taxon>
    </lineage>
</organism>
<dbReference type="SMART" id="SM00232">
    <property type="entry name" value="JAB_MPN"/>
    <property type="match status" value="1"/>
</dbReference>
<comment type="similarity">
    <text evidence="4">Belongs to the eIF-3 subunit F family.</text>
</comment>
<dbReference type="GO" id="GO:0033290">
    <property type="term" value="C:eukaryotic 48S preinitiation complex"/>
    <property type="evidence" value="ECO:0007669"/>
    <property type="project" value="UniProtKB-UniRule"/>
</dbReference>
<evidence type="ECO:0000259" key="5">
    <source>
        <dbReference type="PROSITE" id="PS50249"/>
    </source>
</evidence>
<evidence type="ECO:0000256" key="4">
    <source>
        <dbReference type="HAMAP-Rule" id="MF_03005"/>
    </source>
</evidence>
<dbReference type="GO" id="GO:0016282">
    <property type="term" value="C:eukaryotic 43S preinitiation complex"/>
    <property type="evidence" value="ECO:0007669"/>
    <property type="project" value="UniProtKB-UniRule"/>
</dbReference>
<dbReference type="GO" id="GO:0003743">
    <property type="term" value="F:translation initiation factor activity"/>
    <property type="evidence" value="ECO:0007669"/>
    <property type="project" value="UniProtKB-UniRule"/>
</dbReference>
<comment type="subunit">
    <text evidence="4">Component of the eukaryotic translation initiation factor 3 (eIF-3) complex.</text>
</comment>
<dbReference type="GO" id="GO:0031369">
    <property type="term" value="F:translation initiation factor binding"/>
    <property type="evidence" value="ECO:0007669"/>
    <property type="project" value="InterPro"/>
</dbReference>
<feature type="domain" description="MPN" evidence="5">
    <location>
        <begin position="18"/>
        <end position="151"/>
    </location>
</feature>
<gene>
    <name evidence="6" type="ORF">CBR_g51981</name>
</gene>
<dbReference type="PANTHER" id="PTHR10540">
    <property type="entry name" value="EUKARYOTIC TRANSLATION INITIATION FACTOR 3 SUBUNIT F-RELATED"/>
    <property type="match status" value="1"/>
</dbReference>
<dbReference type="CDD" id="cd08064">
    <property type="entry name" value="MPN_eIF3f"/>
    <property type="match status" value="1"/>
</dbReference>
<name>A0A388K6L9_CHABU</name>
<dbReference type="GO" id="GO:0001732">
    <property type="term" value="P:formation of cytoplasmic translation initiation complex"/>
    <property type="evidence" value="ECO:0007669"/>
    <property type="project" value="UniProtKB-UniRule"/>
</dbReference>
<dbReference type="Pfam" id="PF01398">
    <property type="entry name" value="JAB"/>
    <property type="match status" value="1"/>
</dbReference>
<dbReference type="Gramene" id="GBG65681">
    <property type="protein sequence ID" value="GBG65681"/>
    <property type="gene ID" value="CBR_g51981"/>
</dbReference>
<dbReference type="InterPro" id="IPR037518">
    <property type="entry name" value="MPN"/>
</dbReference>
<dbReference type="STRING" id="69332.A0A388K6L9"/>
<proteinExistence type="inferred from homology"/>
<keyword evidence="7" id="KW-1185">Reference proteome</keyword>
<comment type="subcellular location">
    <subcellularLocation>
        <location evidence="4">Cytoplasm</location>
    </subcellularLocation>
</comment>
<sequence>MGDSSILQLPSGPTALTAKIHPVVLFNICDSFIRRNEGQERVIGTLLGSYGGDGSLEIKNSYSVPHNESSDQVAVDIDFHRNMFDLHQRVNPKEVIVGWYSTGEGVSGSDALIQDFYGREVGNPVHLTIDTSFKSEKRAGILKAYVASTLSLGERQLAAQFQEIQLDLRMIEAERMGFEVLKKTAVDHLPNDLEGLEVSMQRLLGMVEDVIKYVDTVVEGHVAPDNAIGRYLADTVAAIPRIGRDAFDKLFNDSVQDLLLVLYLASLTRSQLALAEKLNTATQPL</sequence>
<dbReference type="HAMAP" id="MF_03005">
    <property type="entry name" value="eIF3f"/>
    <property type="match status" value="1"/>
</dbReference>
<dbReference type="PANTHER" id="PTHR10540:SF6">
    <property type="entry name" value="EUKARYOTIC TRANSLATION INITIATION FACTOR 3 SUBUNIT F"/>
    <property type="match status" value="1"/>
</dbReference>
<dbReference type="Proteomes" id="UP000265515">
    <property type="component" value="Unassembled WGS sequence"/>
</dbReference>
<comment type="caution">
    <text evidence="6">The sequence shown here is derived from an EMBL/GenBank/DDBJ whole genome shotgun (WGS) entry which is preliminary data.</text>
</comment>
<dbReference type="GO" id="GO:0009846">
    <property type="term" value="P:pollen germination"/>
    <property type="evidence" value="ECO:0007669"/>
    <property type="project" value="EnsemblPlants"/>
</dbReference>
<keyword evidence="3 4" id="KW-0648">Protein biosynthesis</keyword>
<dbReference type="Gene3D" id="3.40.140.10">
    <property type="entry name" value="Cytidine Deaminase, domain 2"/>
    <property type="match status" value="1"/>
</dbReference>
<evidence type="ECO:0000256" key="2">
    <source>
        <dbReference type="ARBA" id="ARBA00022540"/>
    </source>
</evidence>
<dbReference type="EMBL" id="BFEA01000064">
    <property type="protein sequence ID" value="GBG65681.1"/>
    <property type="molecule type" value="Genomic_DNA"/>
</dbReference>
<dbReference type="InterPro" id="IPR000555">
    <property type="entry name" value="JAMM/MPN+_dom"/>
</dbReference>
<dbReference type="Pfam" id="PF13012">
    <property type="entry name" value="MitMem_reg"/>
    <property type="match status" value="1"/>
</dbReference>
<dbReference type="OrthoDB" id="25498at2759"/>
<evidence type="ECO:0000313" key="6">
    <source>
        <dbReference type="EMBL" id="GBG65681.1"/>
    </source>
</evidence>
<dbReference type="GO" id="GO:0009744">
    <property type="term" value="P:response to sucrose"/>
    <property type="evidence" value="ECO:0007669"/>
    <property type="project" value="EnsemblPlants"/>
</dbReference>
<keyword evidence="1 4" id="KW-0963">Cytoplasm</keyword>
<protein>
    <recommendedName>
        <fullName evidence="4">Eukaryotic translation initiation factor 3 subunit F</fullName>
        <shortName evidence="4">eIF3f</shortName>
    </recommendedName>
    <alternativeName>
        <fullName evidence="4">eIF-3-epsilon</fullName>
    </alternativeName>
</protein>
<accession>A0A388K6L9</accession>
<dbReference type="InterPro" id="IPR024969">
    <property type="entry name" value="EIF3F/CSN6-like_C"/>
</dbReference>
<comment type="function">
    <text evidence="4">Component of the eukaryotic translation initiation factor 3 (eIF-3) complex, which is involved in protein synthesis of a specialized repertoire of mRNAs and, together with other initiation factors, stimulates binding of mRNA and methionyl-tRNAi to the 40S ribosome. The eIF-3 complex specifically targets and initiates translation of a subset of mRNAs involved in cell proliferation.</text>
</comment>
<dbReference type="PROSITE" id="PS50249">
    <property type="entry name" value="MPN"/>
    <property type="match status" value="1"/>
</dbReference>
<dbReference type="AlphaFoldDB" id="A0A388K6L9"/>
<evidence type="ECO:0000256" key="1">
    <source>
        <dbReference type="ARBA" id="ARBA00022490"/>
    </source>
</evidence>
<dbReference type="GO" id="GO:0071541">
    <property type="term" value="C:eukaryotic translation initiation factor 3 complex, eIF3m"/>
    <property type="evidence" value="ECO:0007669"/>
    <property type="project" value="TreeGrafter"/>
</dbReference>
<dbReference type="GO" id="GO:0008237">
    <property type="term" value="F:metallopeptidase activity"/>
    <property type="evidence" value="ECO:0007669"/>
    <property type="project" value="InterPro"/>
</dbReference>
<evidence type="ECO:0000256" key="3">
    <source>
        <dbReference type="ARBA" id="ARBA00022917"/>
    </source>
</evidence>
<keyword evidence="2 4" id="KW-0396">Initiation factor</keyword>
<evidence type="ECO:0000313" key="7">
    <source>
        <dbReference type="Proteomes" id="UP000265515"/>
    </source>
</evidence>
<dbReference type="FunFam" id="3.40.140.10:FF:000034">
    <property type="entry name" value="Eukaryotic translation initiation factor 3 subunit F"/>
    <property type="match status" value="1"/>
</dbReference>
<reference evidence="6 7" key="1">
    <citation type="journal article" date="2018" name="Cell">
        <title>The Chara Genome: Secondary Complexity and Implications for Plant Terrestrialization.</title>
        <authorList>
            <person name="Nishiyama T."/>
            <person name="Sakayama H."/>
            <person name="Vries J.D."/>
            <person name="Buschmann H."/>
            <person name="Saint-Marcoux D."/>
            <person name="Ullrich K.K."/>
            <person name="Haas F.B."/>
            <person name="Vanderstraeten L."/>
            <person name="Becker D."/>
            <person name="Lang D."/>
            <person name="Vosolsobe S."/>
            <person name="Rombauts S."/>
            <person name="Wilhelmsson P.K.I."/>
            <person name="Janitza P."/>
            <person name="Kern R."/>
            <person name="Heyl A."/>
            <person name="Rumpler F."/>
            <person name="Villalobos L.I.A.C."/>
            <person name="Clay J.M."/>
            <person name="Skokan R."/>
            <person name="Toyoda A."/>
            <person name="Suzuki Y."/>
            <person name="Kagoshima H."/>
            <person name="Schijlen E."/>
            <person name="Tajeshwar N."/>
            <person name="Catarino B."/>
            <person name="Hetherington A.J."/>
            <person name="Saltykova A."/>
            <person name="Bonnot C."/>
            <person name="Breuninger H."/>
            <person name="Symeonidi A."/>
            <person name="Radhakrishnan G.V."/>
            <person name="Van Nieuwerburgh F."/>
            <person name="Deforce D."/>
            <person name="Chang C."/>
            <person name="Karol K.G."/>
            <person name="Hedrich R."/>
            <person name="Ulvskov P."/>
            <person name="Glockner G."/>
            <person name="Delwiche C.F."/>
            <person name="Petrasek J."/>
            <person name="Van de Peer Y."/>
            <person name="Friml J."/>
            <person name="Beilby M."/>
            <person name="Dolan L."/>
            <person name="Kohara Y."/>
            <person name="Sugano S."/>
            <person name="Fujiyama A."/>
            <person name="Delaux P.-M."/>
            <person name="Quint M."/>
            <person name="TheiBen G."/>
            <person name="Hagemann M."/>
            <person name="Harholt J."/>
            <person name="Dunand C."/>
            <person name="Zachgo S."/>
            <person name="Langdale J."/>
            <person name="Maumus F."/>
            <person name="Straeten D.V.D."/>
            <person name="Gould S.B."/>
            <person name="Rensing S.A."/>
        </authorList>
    </citation>
    <scope>NUCLEOTIDE SEQUENCE [LARGE SCALE GENOMIC DNA]</scope>
    <source>
        <strain evidence="6 7">S276</strain>
    </source>
</reference>
<dbReference type="InterPro" id="IPR027531">
    <property type="entry name" value="eIF3f"/>
</dbReference>
<dbReference type="OMA" id="EYFVHFH"/>